<protein>
    <submittedName>
        <fullName evidence="1">Uncharacterized protein</fullName>
    </submittedName>
</protein>
<dbReference type="AlphaFoldDB" id="A0A154PMG5"/>
<proteinExistence type="predicted"/>
<name>A0A154PMG5_DUFNO</name>
<accession>A0A154PMG5</accession>
<dbReference type="Proteomes" id="UP000076502">
    <property type="component" value="Unassembled WGS sequence"/>
</dbReference>
<reference evidence="1 2" key="1">
    <citation type="submission" date="2015-07" db="EMBL/GenBank/DDBJ databases">
        <title>The genome of Dufourea novaeangliae.</title>
        <authorList>
            <person name="Pan H."/>
            <person name="Kapheim K."/>
        </authorList>
    </citation>
    <scope>NUCLEOTIDE SEQUENCE [LARGE SCALE GENOMIC DNA]</scope>
    <source>
        <strain evidence="1">0120121106</strain>
        <tissue evidence="1">Whole body</tissue>
    </source>
</reference>
<keyword evidence="2" id="KW-1185">Reference proteome</keyword>
<dbReference type="EMBL" id="KQ434948">
    <property type="protein sequence ID" value="KZC12488.1"/>
    <property type="molecule type" value="Genomic_DNA"/>
</dbReference>
<organism evidence="1 2">
    <name type="scientific">Dufourea novaeangliae</name>
    <name type="common">Sweat bee</name>
    <dbReference type="NCBI Taxonomy" id="178035"/>
    <lineage>
        <taxon>Eukaryota</taxon>
        <taxon>Metazoa</taxon>
        <taxon>Ecdysozoa</taxon>
        <taxon>Arthropoda</taxon>
        <taxon>Hexapoda</taxon>
        <taxon>Insecta</taxon>
        <taxon>Pterygota</taxon>
        <taxon>Neoptera</taxon>
        <taxon>Endopterygota</taxon>
        <taxon>Hymenoptera</taxon>
        <taxon>Apocrita</taxon>
        <taxon>Aculeata</taxon>
        <taxon>Apoidea</taxon>
        <taxon>Anthophila</taxon>
        <taxon>Halictidae</taxon>
        <taxon>Rophitinae</taxon>
        <taxon>Dufourea</taxon>
    </lineage>
</organism>
<evidence type="ECO:0000313" key="2">
    <source>
        <dbReference type="Proteomes" id="UP000076502"/>
    </source>
</evidence>
<sequence>MYFRKLHDTEPEQSRFVKTAYGLISIQTLDKGSGTVCTQFTLDEKLHESV</sequence>
<evidence type="ECO:0000313" key="1">
    <source>
        <dbReference type="EMBL" id="KZC12488.1"/>
    </source>
</evidence>
<gene>
    <name evidence="1" type="ORF">WN55_04026</name>
</gene>